<gene>
    <name evidence="7" type="ORF">AT9943_LOCUS12752</name>
</gene>
<keyword evidence="4" id="KW-0175">Coiled coil</keyword>
<comment type="similarity">
    <text evidence="3">Belongs to the NPH3 family.</text>
</comment>
<feature type="coiled-coil region" evidence="4">
    <location>
        <begin position="501"/>
        <end position="528"/>
    </location>
</feature>
<feature type="region of interest" description="Disordered" evidence="5">
    <location>
        <begin position="331"/>
        <end position="350"/>
    </location>
</feature>
<dbReference type="AlphaFoldDB" id="A0A7G2ERK7"/>
<accession>A0A7G2ERK7</accession>
<dbReference type="InterPro" id="IPR043454">
    <property type="entry name" value="NPH3/RPT2-like"/>
</dbReference>
<dbReference type="PROSITE" id="PS51649">
    <property type="entry name" value="NPH3"/>
    <property type="match status" value="1"/>
</dbReference>
<evidence type="ECO:0000256" key="4">
    <source>
        <dbReference type="SAM" id="Coils"/>
    </source>
</evidence>
<dbReference type="Pfam" id="PF03000">
    <property type="entry name" value="NPH3"/>
    <property type="match status" value="1"/>
</dbReference>
<evidence type="ECO:0000313" key="8">
    <source>
        <dbReference type="Proteomes" id="UP000516314"/>
    </source>
</evidence>
<comment type="pathway">
    <text evidence="1">Protein modification; protein ubiquitination.</text>
</comment>
<dbReference type="SUPFAM" id="SSF54695">
    <property type="entry name" value="POZ domain"/>
    <property type="match status" value="1"/>
</dbReference>
<dbReference type="UniPathway" id="UPA00143"/>
<dbReference type="InterPro" id="IPR006566">
    <property type="entry name" value="FBD"/>
</dbReference>
<feature type="region of interest" description="Disordered" evidence="5">
    <location>
        <begin position="563"/>
        <end position="599"/>
    </location>
</feature>
<dbReference type="Gene3D" id="3.80.10.10">
    <property type="entry name" value="Ribonuclease Inhibitor"/>
    <property type="match status" value="1"/>
</dbReference>
<protein>
    <submittedName>
        <fullName evidence="7">(thale cress) hypothetical protein</fullName>
    </submittedName>
</protein>
<dbReference type="InterPro" id="IPR027356">
    <property type="entry name" value="NPH3_dom"/>
</dbReference>
<evidence type="ECO:0000313" key="7">
    <source>
        <dbReference type="EMBL" id="CAD5324877.1"/>
    </source>
</evidence>
<dbReference type="PANTHER" id="PTHR32370">
    <property type="entry name" value="OS12G0117600 PROTEIN"/>
    <property type="match status" value="1"/>
</dbReference>
<dbReference type="InterPro" id="IPR011333">
    <property type="entry name" value="SKP1/BTB/POZ_sf"/>
</dbReference>
<dbReference type="InterPro" id="IPR032675">
    <property type="entry name" value="LRR_dom_sf"/>
</dbReference>
<feature type="compositionally biased region" description="Pro residues" evidence="5">
    <location>
        <begin position="338"/>
        <end position="350"/>
    </location>
</feature>
<reference evidence="7 8" key="1">
    <citation type="submission" date="2020-09" db="EMBL/GenBank/DDBJ databases">
        <authorList>
            <person name="Ashkenazy H."/>
        </authorList>
    </citation>
    <scope>NUCLEOTIDE SEQUENCE [LARGE SCALE GENOMIC DNA]</scope>
    <source>
        <strain evidence="8">cv. Cdm-0</strain>
    </source>
</reference>
<sequence length="938" mass="105846">MYEDSKSTDKQSLWTTVLEEFPGGADNFLIVARFCYGARVDITSKNLVSIHCAAEYLEMTNEYGEDNLISQVETFLHKHVLRNWKDCILALQSSSPVLKSAEKLQMIPKLMNAVSTMVCTDPSLFGWPMMMYGTLQSPGGSILWNGINTGARMRSSGSDWWYEDISYLSVDLFKRLIKTMETKGIRAESLAGAMMYYARKYLPGLGRWQSGTSDSSKSRRRVVSFSLAKASSPSSMPPLDQIALLETILSLLPEKRGRSFCKFLLGLLRVAFILGVDGNCVKKLEKRIGMQLELATLDNLLILNYSDSETLYNVDCVERIVRHFVSSLSSSSSQLPEFSPPSLDPVTSPSPAPLKKVAKLVDSYMAEVASDVNLKPDKMRSLAAALPESSRPLYDGLYRAFDIYFKEHPWLSDRDKEQLCNIMDYQRLSIDACAHASHNDRLPLRVVLQVLFFEQMHLRTALAGGLNVANTETAHAVTIPGGRTGQEIVQRDGWVTVVRQNQVLKVDMQKMRSRVGELEEEFQSIKQEMKKRVSKSSSSMSSPRLVKLGCKFLLPRASDAKNDTVQNSVSSTPRSATADHTLPRSSRHSKHRKGPKNRSWPFEEEDDLLLRFRVFAAVFLPRSTTLVKLTLGTNLFIVYFPSDTCLPVLKTLVLDSIWFDRIKFSNVLLAGCPALEDLTIDQKSFPGLPNVVSSKTVKSLSIVYKYSADFDWFRTVALDTPNLVTLLYSTYARHRYRHCNLESLVNATLDLHFLENCDEAFEPNVTDLMIAVRNVQMLHLTSSATEVISQCCKGGLPMFKNLLVLVFLGNTERVWKVFLPLLLEHSPNLTKLCLEGLYHGTDEDEFDEIHIPRSNKVNMLRIIQCQGTENELKHISHFLLKMECLQLVQVNFSETIVDSKKVQLTEDLMKLPSASSRLTMQHNGNYLLLASSYSYHRS</sequence>
<dbReference type="EMBL" id="LR881468">
    <property type="protein sequence ID" value="CAD5324877.1"/>
    <property type="molecule type" value="Genomic_DNA"/>
</dbReference>
<evidence type="ECO:0000256" key="2">
    <source>
        <dbReference type="ARBA" id="ARBA00022786"/>
    </source>
</evidence>
<dbReference type="Pfam" id="PF24758">
    <property type="entry name" value="LRR_At5g56370"/>
    <property type="match status" value="1"/>
</dbReference>
<dbReference type="Proteomes" id="UP000516314">
    <property type="component" value="Chromosome 3"/>
</dbReference>
<feature type="compositionally biased region" description="Polar residues" evidence="5">
    <location>
        <begin position="563"/>
        <end position="575"/>
    </location>
</feature>
<feature type="domain" description="NPH3" evidence="6">
    <location>
        <begin position="159"/>
        <end position="457"/>
    </location>
</feature>
<organism evidence="7 8">
    <name type="scientific">Arabidopsis thaliana</name>
    <name type="common">Mouse-ear cress</name>
    <dbReference type="NCBI Taxonomy" id="3702"/>
    <lineage>
        <taxon>Eukaryota</taxon>
        <taxon>Viridiplantae</taxon>
        <taxon>Streptophyta</taxon>
        <taxon>Embryophyta</taxon>
        <taxon>Tracheophyta</taxon>
        <taxon>Spermatophyta</taxon>
        <taxon>Magnoliopsida</taxon>
        <taxon>eudicotyledons</taxon>
        <taxon>Gunneridae</taxon>
        <taxon>Pentapetalae</taxon>
        <taxon>rosids</taxon>
        <taxon>malvids</taxon>
        <taxon>Brassicales</taxon>
        <taxon>Brassicaceae</taxon>
        <taxon>Camelineae</taxon>
        <taxon>Arabidopsis</taxon>
    </lineage>
</organism>
<evidence type="ECO:0000256" key="3">
    <source>
        <dbReference type="PROSITE-ProRule" id="PRU00982"/>
    </source>
</evidence>
<name>A0A7G2ERK7_ARATH</name>
<evidence type="ECO:0000259" key="6">
    <source>
        <dbReference type="PROSITE" id="PS51649"/>
    </source>
</evidence>
<keyword evidence="2" id="KW-0833">Ubl conjugation pathway</keyword>
<evidence type="ECO:0000256" key="5">
    <source>
        <dbReference type="SAM" id="MobiDB-lite"/>
    </source>
</evidence>
<dbReference type="SUPFAM" id="SSF52047">
    <property type="entry name" value="RNI-like"/>
    <property type="match status" value="1"/>
</dbReference>
<dbReference type="InterPro" id="IPR055411">
    <property type="entry name" value="LRR_FXL15/At3g58940/PEG3-like"/>
</dbReference>
<feature type="compositionally biased region" description="Basic residues" evidence="5">
    <location>
        <begin position="585"/>
        <end position="596"/>
    </location>
</feature>
<evidence type="ECO:0000256" key="1">
    <source>
        <dbReference type="ARBA" id="ARBA00004906"/>
    </source>
</evidence>
<proteinExistence type="inferred from homology"/>
<dbReference type="GO" id="GO:0016567">
    <property type="term" value="P:protein ubiquitination"/>
    <property type="evidence" value="ECO:0007669"/>
    <property type="project" value="UniProtKB-UniPathway"/>
</dbReference>
<dbReference type="SMART" id="SM00579">
    <property type="entry name" value="FBD"/>
    <property type="match status" value="1"/>
</dbReference>